<organism evidence="9 10">
    <name type="scientific">Georgenia alba</name>
    <dbReference type="NCBI Taxonomy" id="2233858"/>
    <lineage>
        <taxon>Bacteria</taxon>
        <taxon>Bacillati</taxon>
        <taxon>Actinomycetota</taxon>
        <taxon>Actinomycetes</taxon>
        <taxon>Micrococcales</taxon>
        <taxon>Bogoriellaceae</taxon>
        <taxon>Georgenia</taxon>
    </lineage>
</organism>
<evidence type="ECO:0000256" key="8">
    <source>
        <dbReference type="SAM" id="Phobius"/>
    </source>
</evidence>
<feature type="transmembrane region" description="Helical" evidence="8">
    <location>
        <begin position="306"/>
        <end position="325"/>
    </location>
</feature>
<feature type="transmembrane region" description="Helical" evidence="8">
    <location>
        <begin position="337"/>
        <end position="360"/>
    </location>
</feature>
<feature type="transmembrane region" description="Helical" evidence="8">
    <location>
        <begin position="395"/>
        <end position="412"/>
    </location>
</feature>
<evidence type="ECO:0000256" key="1">
    <source>
        <dbReference type="ARBA" id="ARBA00004651"/>
    </source>
</evidence>
<dbReference type="NCBIfam" id="TIGR00801">
    <property type="entry name" value="ncs2"/>
    <property type="match status" value="1"/>
</dbReference>
<accession>A0ABW2Q4H2</accession>
<evidence type="ECO:0000256" key="2">
    <source>
        <dbReference type="ARBA" id="ARBA00008821"/>
    </source>
</evidence>
<gene>
    <name evidence="9" type="ORF">ACFQQL_04680</name>
</gene>
<dbReference type="RefSeq" id="WP_382391745.1">
    <property type="nucleotide sequence ID" value="NZ_JBHTCQ010000001.1"/>
</dbReference>
<evidence type="ECO:0000256" key="5">
    <source>
        <dbReference type="ARBA" id="ARBA00022692"/>
    </source>
</evidence>
<proteinExistence type="inferred from homology"/>
<feature type="transmembrane region" description="Helical" evidence="8">
    <location>
        <begin position="372"/>
        <end position="389"/>
    </location>
</feature>
<dbReference type="Pfam" id="PF00860">
    <property type="entry name" value="Xan_ur_permease"/>
    <property type="match status" value="1"/>
</dbReference>
<dbReference type="PANTHER" id="PTHR42810">
    <property type="entry name" value="PURINE PERMEASE C1399.01C-RELATED"/>
    <property type="match status" value="1"/>
</dbReference>
<feature type="transmembrane region" description="Helical" evidence="8">
    <location>
        <begin position="191"/>
        <end position="210"/>
    </location>
</feature>
<dbReference type="InterPro" id="IPR006043">
    <property type="entry name" value="NCS2"/>
</dbReference>
<evidence type="ECO:0000313" key="10">
    <source>
        <dbReference type="Proteomes" id="UP001596455"/>
    </source>
</evidence>
<comment type="similarity">
    <text evidence="2">Belongs to the nucleobase:cation symporter-2 (NCS2) (TC 2.A.40) family.</text>
</comment>
<dbReference type="InterPro" id="IPR006042">
    <property type="entry name" value="Xan_ur_permease"/>
</dbReference>
<evidence type="ECO:0000313" key="9">
    <source>
        <dbReference type="EMBL" id="MFC7404396.1"/>
    </source>
</evidence>
<keyword evidence="4" id="KW-1003">Cell membrane</keyword>
<feature type="transmembrane region" description="Helical" evidence="8">
    <location>
        <begin position="107"/>
        <end position="130"/>
    </location>
</feature>
<keyword evidence="7 8" id="KW-0472">Membrane</keyword>
<dbReference type="EMBL" id="JBHTCQ010000001">
    <property type="protein sequence ID" value="MFC7404396.1"/>
    <property type="molecule type" value="Genomic_DNA"/>
</dbReference>
<keyword evidence="6 8" id="KW-1133">Transmembrane helix</keyword>
<dbReference type="Proteomes" id="UP001596455">
    <property type="component" value="Unassembled WGS sequence"/>
</dbReference>
<evidence type="ECO:0000256" key="7">
    <source>
        <dbReference type="ARBA" id="ARBA00023136"/>
    </source>
</evidence>
<feature type="transmembrane region" description="Helical" evidence="8">
    <location>
        <begin position="230"/>
        <end position="248"/>
    </location>
</feature>
<protein>
    <submittedName>
        <fullName evidence="9">Uracil-xanthine permease family protein</fullName>
    </submittedName>
</protein>
<keyword evidence="3" id="KW-0813">Transport</keyword>
<feature type="transmembrane region" description="Helical" evidence="8">
    <location>
        <begin position="30"/>
        <end position="53"/>
    </location>
</feature>
<name>A0ABW2Q4H2_9MICO</name>
<evidence type="ECO:0000256" key="3">
    <source>
        <dbReference type="ARBA" id="ARBA00022448"/>
    </source>
</evidence>
<evidence type="ECO:0000256" key="6">
    <source>
        <dbReference type="ARBA" id="ARBA00022989"/>
    </source>
</evidence>
<keyword evidence="5 8" id="KW-0812">Transmembrane</keyword>
<keyword evidence="10" id="KW-1185">Reference proteome</keyword>
<feature type="transmembrane region" description="Helical" evidence="8">
    <location>
        <begin position="65"/>
        <end position="87"/>
    </location>
</feature>
<comment type="caution">
    <text evidence="9">The sequence shown here is derived from an EMBL/GenBank/DDBJ whole genome shotgun (WGS) entry which is preliminary data.</text>
</comment>
<evidence type="ECO:0000256" key="4">
    <source>
        <dbReference type="ARBA" id="ARBA00022475"/>
    </source>
</evidence>
<sequence length="436" mass="44505">MGARTWWRWTVHGDGRHIGPGEVVAPEERLSWPLTIGIGAQHVIAMFGATFLVPAITGFPASTTLFFSAVGTILFLVITAGRVPSYLGSSFAFLAPIGAATATGEMSSALGGIIAVGLMLILVGAVVHVAGSRWIDAVMPPVVTGAIVALIGLNLAPAAWQNVQEGAVTAVVTIVAILLSAVLFRGFLGRLSILLGVVVGYAVAAVRGEVDFTDVRAAPWVGLPEFVAPSFDPTLLGLFVPVVLVLVAENVGHVKSVAAMTGRDLDPVMGRALLADGVSTALAGAGGGSGTTTYAENIGVMAATKVYSTAAYVVAAAFAFLLSLSPKFGELVGSVPLGVLGGAGTVLYGMIGVLGVRIWVQNRVDFSNPINLNVAAVALVVAIADYTWVAGSMTFGGIALGSAAAIAVYHGMRGIARLRGTDPTPVDADAPRDPVR</sequence>
<reference evidence="10" key="1">
    <citation type="journal article" date="2019" name="Int. J. Syst. Evol. Microbiol.">
        <title>The Global Catalogue of Microorganisms (GCM) 10K type strain sequencing project: providing services to taxonomists for standard genome sequencing and annotation.</title>
        <authorList>
            <consortium name="The Broad Institute Genomics Platform"/>
            <consortium name="The Broad Institute Genome Sequencing Center for Infectious Disease"/>
            <person name="Wu L."/>
            <person name="Ma J."/>
        </authorList>
    </citation>
    <scope>NUCLEOTIDE SEQUENCE [LARGE SCALE GENOMIC DNA]</scope>
    <source>
        <strain evidence="10">JCM 1490</strain>
    </source>
</reference>
<feature type="transmembrane region" description="Helical" evidence="8">
    <location>
        <begin position="142"/>
        <end position="160"/>
    </location>
</feature>
<dbReference type="PANTHER" id="PTHR42810:SF4">
    <property type="entry name" value="URIC ACID TRANSPORTER UACT"/>
    <property type="match status" value="1"/>
</dbReference>
<feature type="transmembrane region" description="Helical" evidence="8">
    <location>
        <begin position="166"/>
        <end position="184"/>
    </location>
</feature>
<comment type="subcellular location">
    <subcellularLocation>
        <location evidence="1">Cell membrane</location>
        <topology evidence="1">Multi-pass membrane protein</topology>
    </subcellularLocation>
</comment>